<dbReference type="OMA" id="KRITEMM"/>
<dbReference type="Proteomes" id="UP000030748">
    <property type="component" value="Unassembled WGS sequence"/>
</dbReference>
<dbReference type="OrthoDB" id="1939306at2759"/>
<dbReference type="PhylomeDB" id="A0A022QQN1"/>
<feature type="transmembrane region" description="Helical" evidence="2">
    <location>
        <begin position="271"/>
        <end position="293"/>
    </location>
</feature>
<protein>
    <submittedName>
        <fullName evidence="3">Uncharacterized protein</fullName>
    </submittedName>
</protein>
<evidence type="ECO:0000256" key="2">
    <source>
        <dbReference type="SAM" id="Phobius"/>
    </source>
</evidence>
<dbReference type="EMBL" id="KI631192">
    <property type="protein sequence ID" value="EYU29583.1"/>
    <property type="molecule type" value="Genomic_DNA"/>
</dbReference>
<evidence type="ECO:0000256" key="1">
    <source>
        <dbReference type="SAM" id="Coils"/>
    </source>
</evidence>
<keyword evidence="2" id="KW-0812">Transmembrane</keyword>
<organism evidence="3 4">
    <name type="scientific">Erythranthe guttata</name>
    <name type="common">Yellow monkey flower</name>
    <name type="synonym">Mimulus guttatus</name>
    <dbReference type="NCBI Taxonomy" id="4155"/>
    <lineage>
        <taxon>Eukaryota</taxon>
        <taxon>Viridiplantae</taxon>
        <taxon>Streptophyta</taxon>
        <taxon>Embryophyta</taxon>
        <taxon>Tracheophyta</taxon>
        <taxon>Spermatophyta</taxon>
        <taxon>Magnoliopsida</taxon>
        <taxon>eudicotyledons</taxon>
        <taxon>Gunneridae</taxon>
        <taxon>Pentapetalae</taxon>
        <taxon>asterids</taxon>
        <taxon>lamiids</taxon>
        <taxon>Lamiales</taxon>
        <taxon>Phrymaceae</taxon>
        <taxon>Erythranthe</taxon>
    </lineage>
</organism>
<evidence type="ECO:0000313" key="3">
    <source>
        <dbReference type="EMBL" id="EYU29583.1"/>
    </source>
</evidence>
<dbReference type="AlphaFoldDB" id="A0A022QQN1"/>
<reference evidence="3 4" key="1">
    <citation type="journal article" date="2013" name="Proc. Natl. Acad. Sci. U.S.A.">
        <title>Fine-scale variation in meiotic recombination in Mimulus inferred from population shotgun sequencing.</title>
        <authorList>
            <person name="Hellsten U."/>
            <person name="Wright K.M."/>
            <person name="Jenkins J."/>
            <person name="Shu S."/>
            <person name="Yuan Y."/>
            <person name="Wessler S.R."/>
            <person name="Schmutz J."/>
            <person name="Willis J.H."/>
            <person name="Rokhsar D.S."/>
        </authorList>
    </citation>
    <scope>NUCLEOTIDE SEQUENCE [LARGE SCALE GENOMIC DNA]</scope>
    <source>
        <strain evidence="4">cv. DUN x IM62</strain>
    </source>
</reference>
<sequence>MADETVINGDFSNDRAVEITGEEEASSKISVLTQKITDLELENKKNIQQNEGYKQEIEELKASVRELSGANVEWKNKFEKAESEIKTLGSVAARAAELEIDVSRLHHDLVSAVSDLQENTVEVSNLKKELEGAKEREKDKDVKLEVIGKERDLLLAKVEKLEGFETSLRDESDVKEKEIRGLKKKIEELAGIVDICKNLEKVRQALESSIVKMKGEITILENSLKEKNNVIRVFETKAREVDEIVNRDLGLNNGGEKKKGLIIGGLKQKDWVLVGGSTFAAVAVMGVACYVHAAAKKH</sequence>
<dbReference type="SUPFAM" id="SSF57997">
    <property type="entry name" value="Tropomyosin"/>
    <property type="match status" value="1"/>
</dbReference>
<proteinExistence type="predicted"/>
<feature type="coiled-coil region" evidence="1">
    <location>
        <begin position="116"/>
        <end position="143"/>
    </location>
</feature>
<keyword evidence="2" id="KW-0472">Membrane</keyword>
<accession>A0A022QQN1</accession>
<gene>
    <name evidence="3" type="ORF">MIMGU_mgv1a010911mg</name>
</gene>
<name>A0A022QQN1_ERYGU</name>
<evidence type="ECO:0000313" key="4">
    <source>
        <dbReference type="Proteomes" id="UP000030748"/>
    </source>
</evidence>
<keyword evidence="4" id="KW-1185">Reference proteome</keyword>
<dbReference type="STRING" id="4155.A0A022QQN1"/>
<feature type="coiled-coil region" evidence="1">
    <location>
        <begin position="22"/>
        <end position="84"/>
    </location>
</feature>
<keyword evidence="1" id="KW-0175">Coiled coil</keyword>
<keyword evidence="2" id="KW-1133">Transmembrane helix</keyword>
<dbReference type="eggNOG" id="ENOG502RY0Y">
    <property type="taxonomic scope" value="Eukaryota"/>
</dbReference>
<dbReference type="KEGG" id="egt:105966706"/>